<accession>Q6IJK7</accession>
<protein>
    <submittedName>
        <fullName evidence="1">HDC14703</fullName>
    </submittedName>
</protein>
<sequence>MVIILQKTCNRMYNVTIRRLGKIDIMAHYAAVLFAQCKYAERNSRLHATTWSAYGGSTISPGCLFPSNIADWVVRATRFMGPGPTG</sequence>
<evidence type="ECO:0000313" key="1">
    <source>
        <dbReference type="EMBL" id="DAA04214.1"/>
    </source>
</evidence>
<dbReference type="EMBL" id="BK002709">
    <property type="protein sequence ID" value="DAA04214.1"/>
    <property type="molecule type" value="Genomic_DNA"/>
</dbReference>
<dbReference type="AlphaFoldDB" id="Q6IJK7"/>
<gene>
    <name evidence="1" type="ORF">HDC14703</name>
</gene>
<reference evidence="1" key="1">
    <citation type="journal article" date="2003" name="Genome Biol.">
        <title>An integrated gene annotation and transcriptional profiling approach towards the full gene content of the Drosophila genome.</title>
        <authorList>
            <person name="Hild M."/>
            <person name="Beckmann B."/>
            <person name="Haas S.A."/>
            <person name="Koch B."/>
            <person name="Solovyev V."/>
            <person name="Busold C."/>
            <person name="Fellenberg K."/>
            <person name="Boutros M."/>
            <person name="Vingron M."/>
            <person name="Sauer F."/>
            <person name="Hoheisel J.D."/>
            <person name="Paro R."/>
        </authorList>
    </citation>
    <scope>NUCLEOTIDE SEQUENCE</scope>
</reference>
<proteinExistence type="predicted"/>
<name>Q6IJK7_DROME</name>
<organism evidence="1">
    <name type="scientific">Drosophila melanogaster</name>
    <name type="common">Fruit fly</name>
    <dbReference type="NCBI Taxonomy" id="7227"/>
    <lineage>
        <taxon>Eukaryota</taxon>
        <taxon>Metazoa</taxon>
        <taxon>Ecdysozoa</taxon>
        <taxon>Arthropoda</taxon>
        <taxon>Hexapoda</taxon>
        <taxon>Insecta</taxon>
        <taxon>Pterygota</taxon>
        <taxon>Neoptera</taxon>
        <taxon>Endopterygota</taxon>
        <taxon>Diptera</taxon>
        <taxon>Brachycera</taxon>
        <taxon>Muscomorpha</taxon>
        <taxon>Ephydroidea</taxon>
        <taxon>Drosophilidae</taxon>
        <taxon>Drosophila</taxon>
        <taxon>Sophophora</taxon>
    </lineage>
</organism>